<reference evidence="3 4" key="1">
    <citation type="submission" date="2022-09" db="EMBL/GenBank/DDBJ databases">
        <authorList>
            <person name="Giprobiosintez L."/>
        </authorList>
    </citation>
    <scope>NUCLEOTIDE SEQUENCE [LARGE SCALE GENOMIC DNA]</scope>
    <source>
        <strain evidence="4">VKPM-B-12549 (GBS-15)</strain>
    </source>
</reference>
<sequence>MKDDMNIFGLTLAVLIASASPSLALAEEQGEEAIEDLEKAAQDSAKGATSKAAKELEQAEKHLIKENKTHPYAEPPKQISGDAPKAEADRKAFRELKKAEKDAKKKVAGEAADEAKKALSDVKEKEKAP</sequence>
<keyword evidence="2" id="KW-0732">Signal</keyword>
<dbReference type="Proteomes" id="UP001359308">
    <property type="component" value="Chromosome"/>
</dbReference>
<feature type="compositionally biased region" description="Basic and acidic residues" evidence="1">
    <location>
        <begin position="84"/>
        <end position="129"/>
    </location>
</feature>
<evidence type="ECO:0000256" key="2">
    <source>
        <dbReference type="SAM" id="SignalP"/>
    </source>
</evidence>
<feature type="signal peptide" evidence="2">
    <location>
        <begin position="1"/>
        <end position="26"/>
    </location>
</feature>
<dbReference type="EMBL" id="CP104311">
    <property type="protein sequence ID" value="WWF02022.1"/>
    <property type="molecule type" value="Genomic_DNA"/>
</dbReference>
<evidence type="ECO:0000256" key="1">
    <source>
        <dbReference type="SAM" id="MobiDB-lite"/>
    </source>
</evidence>
<feature type="region of interest" description="Disordered" evidence="1">
    <location>
        <begin position="39"/>
        <end position="129"/>
    </location>
</feature>
<keyword evidence="4" id="KW-1185">Reference proteome</keyword>
<organism evidence="3 4">
    <name type="scientific">Methylococcus capsulatus</name>
    <dbReference type="NCBI Taxonomy" id="414"/>
    <lineage>
        <taxon>Bacteria</taxon>
        <taxon>Pseudomonadati</taxon>
        <taxon>Pseudomonadota</taxon>
        <taxon>Gammaproteobacteria</taxon>
        <taxon>Methylococcales</taxon>
        <taxon>Methylococcaceae</taxon>
        <taxon>Methylococcus</taxon>
    </lineage>
</organism>
<protein>
    <submittedName>
        <fullName evidence="3">Small metal-binding protein SmbP</fullName>
    </submittedName>
</protein>
<feature type="compositionally biased region" description="Basic and acidic residues" evidence="1">
    <location>
        <begin position="52"/>
        <end position="71"/>
    </location>
</feature>
<dbReference type="RefSeq" id="WP_198322891.1">
    <property type="nucleotide sequence ID" value="NZ_CP104311.1"/>
</dbReference>
<dbReference type="InterPro" id="IPR031877">
    <property type="entry name" value="SmbP"/>
</dbReference>
<dbReference type="Pfam" id="PF16785">
    <property type="entry name" value="SMBP"/>
    <property type="match status" value="1"/>
</dbReference>
<proteinExistence type="predicted"/>
<evidence type="ECO:0000313" key="4">
    <source>
        <dbReference type="Proteomes" id="UP001359308"/>
    </source>
</evidence>
<gene>
    <name evidence="3" type="primary">smbP</name>
    <name evidence="3" type="ORF">N4J17_16395</name>
</gene>
<evidence type="ECO:0000313" key="3">
    <source>
        <dbReference type="EMBL" id="WWF02022.1"/>
    </source>
</evidence>
<accession>A0ABZ2F477</accession>
<name>A0ABZ2F477_METCP</name>
<feature type="chain" id="PRO_5046842635" evidence="2">
    <location>
        <begin position="27"/>
        <end position="129"/>
    </location>
</feature>